<comment type="caution">
    <text evidence="1">The sequence shown here is derived from an EMBL/GenBank/DDBJ whole genome shotgun (WGS) entry which is preliminary data.</text>
</comment>
<dbReference type="Proteomes" id="UP000036403">
    <property type="component" value="Unassembled WGS sequence"/>
</dbReference>
<accession>A0A0J7KEQ7</accession>
<evidence type="ECO:0000313" key="1">
    <source>
        <dbReference type="EMBL" id="KMQ88666.1"/>
    </source>
</evidence>
<organism evidence="1 2">
    <name type="scientific">Lasius niger</name>
    <name type="common">Black garden ant</name>
    <dbReference type="NCBI Taxonomy" id="67767"/>
    <lineage>
        <taxon>Eukaryota</taxon>
        <taxon>Metazoa</taxon>
        <taxon>Ecdysozoa</taxon>
        <taxon>Arthropoda</taxon>
        <taxon>Hexapoda</taxon>
        <taxon>Insecta</taxon>
        <taxon>Pterygota</taxon>
        <taxon>Neoptera</taxon>
        <taxon>Endopterygota</taxon>
        <taxon>Hymenoptera</taxon>
        <taxon>Apocrita</taxon>
        <taxon>Aculeata</taxon>
        <taxon>Formicoidea</taxon>
        <taxon>Formicidae</taxon>
        <taxon>Formicinae</taxon>
        <taxon>Lasius</taxon>
        <taxon>Lasius</taxon>
    </lineage>
</organism>
<proteinExistence type="predicted"/>
<feature type="non-terminal residue" evidence="1">
    <location>
        <position position="1"/>
    </location>
</feature>
<sequence length="250" mass="28339">AVLRKWRKLHLSNVPKTVLSMTMVLPLLTPDMFQEALCIIQAEADLLSRGYPDTLQFTSYLRLTWSNMASRISTYGCPVRTNNIVESFHNIAVQKLGTRNINIWTFLDAESSSDIIVQAADIELFTDNLNETFQTDQDTENFSDTQKTAVTHAIVQTTQMTQNEEFQTINITSDSETELTIVQTTQMTQNEESDNQTINITFDSETELTNMQDVASIYEAPEDNYGYLYSSTNTNESNASIEDLPFHTVD</sequence>
<evidence type="ECO:0000313" key="2">
    <source>
        <dbReference type="Proteomes" id="UP000036403"/>
    </source>
</evidence>
<reference evidence="1 2" key="1">
    <citation type="submission" date="2015-04" db="EMBL/GenBank/DDBJ databases">
        <title>Lasius niger genome sequencing.</title>
        <authorList>
            <person name="Konorov E.A."/>
            <person name="Nikitin M.A."/>
            <person name="Kirill M.V."/>
            <person name="Chang P."/>
        </authorList>
    </citation>
    <scope>NUCLEOTIDE SEQUENCE [LARGE SCALE GENOMIC DNA]</scope>
    <source>
        <tissue evidence="1">Whole</tissue>
    </source>
</reference>
<protein>
    <submittedName>
        <fullName evidence="1">Uncharacterized protein</fullName>
    </submittedName>
</protein>
<name>A0A0J7KEQ7_LASNI</name>
<dbReference type="EMBL" id="LBMM01008729">
    <property type="protein sequence ID" value="KMQ88666.1"/>
    <property type="molecule type" value="Genomic_DNA"/>
</dbReference>
<dbReference type="AlphaFoldDB" id="A0A0J7KEQ7"/>
<gene>
    <name evidence="1" type="ORF">RF55_11803</name>
</gene>
<dbReference type="OrthoDB" id="7553104at2759"/>
<keyword evidence="2" id="KW-1185">Reference proteome</keyword>
<dbReference type="PaxDb" id="67767-A0A0J7KEQ7"/>